<dbReference type="RefSeq" id="WP_283173661.1">
    <property type="nucleotide sequence ID" value="NZ_JAPNOA010000026.1"/>
</dbReference>
<gene>
    <name evidence="2" type="ORF">OUO13_09645</name>
</gene>
<comment type="caution">
    <text evidence="2">The sequence shown here is derived from an EMBL/GenBank/DDBJ whole genome shotgun (WGS) entry which is preliminary data.</text>
</comment>
<dbReference type="AlphaFoldDB" id="A0A9X3ISN9"/>
<name>A0A9X3ISN9_9GAMM</name>
<protein>
    <submittedName>
        <fullName evidence="2">Alpha/beta hydrolase</fullName>
    </submittedName>
</protein>
<dbReference type="GO" id="GO:0016020">
    <property type="term" value="C:membrane"/>
    <property type="evidence" value="ECO:0007669"/>
    <property type="project" value="TreeGrafter"/>
</dbReference>
<dbReference type="PANTHER" id="PTHR43798">
    <property type="entry name" value="MONOACYLGLYCEROL LIPASE"/>
    <property type="match status" value="1"/>
</dbReference>
<dbReference type="InterPro" id="IPR029058">
    <property type="entry name" value="AB_hydrolase_fold"/>
</dbReference>
<feature type="domain" description="AB hydrolase-1" evidence="1">
    <location>
        <begin position="25"/>
        <end position="133"/>
    </location>
</feature>
<organism evidence="2 3">
    <name type="scientific">Parathalassolituus penaei</name>
    <dbReference type="NCBI Taxonomy" id="2997323"/>
    <lineage>
        <taxon>Bacteria</taxon>
        <taxon>Pseudomonadati</taxon>
        <taxon>Pseudomonadota</taxon>
        <taxon>Gammaproteobacteria</taxon>
        <taxon>Oceanospirillales</taxon>
        <taxon>Oceanospirillaceae</taxon>
        <taxon>Parathalassolituus</taxon>
    </lineage>
</organism>
<keyword evidence="3" id="KW-1185">Reference proteome</keyword>
<dbReference type="Pfam" id="PF00561">
    <property type="entry name" value="Abhydrolase_1"/>
    <property type="match status" value="1"/>
</dbReference>
<dbReference type="Proteomes" id="UP001150830">
    <property type="component" value="Unassembled WGS sequence"/>
</dbReference>
<reference evidence="2" key="1">
    <citation type="submission" date="2022-11" db="EMBL/GenBank/DDBJ databases">
        <title>Parathalassolutuus dongxingensis gen. nov., sp. nov., a novel member of family Oceanospirillaceae isolated from a coastal shrimp pond in Guangxi, China.</title>
        <authorList>
            <person name="Chen H."/>
        </authorList>
    </citation>
    <scope>NUCLEOTIDE SEQUENCE</scope>
    <source>
        <strain evidence="2">G-43</strain>
    </source>
</reference>
<dbReference type="InterPro" id="IPR050266">
    <property type="entry name" value="AB_hydrolase_sf"/>
</dbReference>
<dbReference type="SUPFAM" id="SSF53474">
    <property type="entry name" value="alpha/beta-Hydrolases"/>
    <property type="match status" value="1"/>
</dbReference>
<dbReference type="PANTHER" id="PTHR43798:SF33">
    <property type="entry name" value="HYDROLASE, PUTATIVE (AFU_ORTHOLOGUE AFUA_2G14860)-RELATED"/>
    <property type="match status" value="1"/>
</dbReference>
<evidence type="ECO:0000259" key="1">
    <source>
        <dbReference type="Pfam" id="PF00561"/>
    </source>
</evidence>
<accession>A0A9X3ISN9</accession>
<evidence type="ECO:0000313" key="2">
    <source>
        <dbReference type="EMBL" id="MCY0965450.1"/>
    </source>
</evidence>
<sequence>MQTLELPSRYGMLPALSWGQPSAQPVLAIHGWLDNSLSFEQLAPRLVEQFPHFRFIAVDLPGHGLAPHLPAGVSYPFWTWSEVLVDLLTFFGRPIHVMGHSMGAAAALLVAGSCPELMRSLVCIDALGPATGTQQSAVELFRRAMLEPTGRASPGFRELQEAIELRRRATPWLTAEQLQAMVARNLEHRAGRWHWRTDPRLRNHSRIRFTEDMLAGFLAGADLPVLVVRASKGILPEEIIQQRMACLPRGELVSLVGHHHCHMDPGSLPELVVAISHFLRECDCAE</sequence>
<proteinExistence type="predicted"/>
<dbReference type="EMBL" id="JAPNOA010000026">
    <property type="protein sequence ID" value="MCY0965450.1"/>
    <property type="molecule type" value="Genomic_DNA"/>
</dbReference>
<keyword evidence="2" id="KW-0378">Hydrolase</keyword>
<dbReference type="InterPro" id="IPR000073">
    <property type="entry name" value="AB_hydrolase_1"/>
</dbReference>
<dbReference type="GO" id="GO:0016787">
    <property type="term" value="F:hydrolase activity"/>
    <property type="evidence" value="ECO:0007669"/>
    <property type="project" value="UniProtKB-KW"/>
</dbReference>
<evidence type="ECO:0000313" key="3">
    <source>
        <dbReference type="Proteomes" id="UP001150830"/>
    </source>
</evidence>
<dbReference type="Gene3D" id="3.40.50.1820">
    <property type="entry name" value="alpha/beta hydrolase"/>
    <property type="match status" value="1"/>
</dbReference>